<dbReference type="InterPro" id="IPR011006">
    <property type="entry name" value="CheY-like_superfamily"/>
</dbReference>
<dbReference type="GO" id="GO:0000160">
    <property type="term" value="P:phosphorelay signal transduction system"/>
    <property type="evidence" value="ECO:0007669"/>
    <property type="project" value="InterPro"/>
</dbReference>
<dbReference type="SUPFAM" id="SSF52172">
    <property type="entry name" value="CheY-like"/>
    <property type="match status" value="1"/>
</dbReference>
<dbReference type="PANTHER" id="PTHR44520">
    <property type="entry name" value="RESPONSE REGULATOR RCP1-RELATED"/>
    <property type="match status" value="1"/>
</dbReference>
<dbReference type="AlphaFoldDB" id="A0A9E6MYQ7"/>
<dbReference type="CDD" id="cd17557">
    <property type="entry name" value="REC_Rcp-like"/>
    <property type="match status" value="1"/>
</dbReference>
<dbReference type="PROSITE" id="PS50110">
    <property type="entry name" value="RESPONSE_REGULATORY"/>
    <property type="match status" value="1"/>
</dbReference>
<feature type="domain" description="Response regulatory" evidence="2">
    <location>
        <begin position="6"/>
        <end position="131"/>
    </location>
</feature>
<protein>
    <submittedName>
        <fullName evidence="3">Response regulator</fullName>
    </submittedName>
</protein>
<accession>A0A9E6MYQ7</accession>
<evidence type="ECO:0000313" key="3">
    <source>
        <dbReference type="EMBL" id="QWY78872.1"/>
    </source>
</evidence>
<feature type="modified residue" description="4-aspartylphosphate" evidence="1">
    <location>
        <position position="64"/>
    </location>
</feature>
<dbReference type="EMBL" id="CP071137">
    <property type="protein sequence ID" value="QWY78872.1"/>
    <property type="molecule type" value="Genomic_DNA"/>
</dbReference>
<dbReference type="Proteomes" id="UP000683551">
    <property type="component" value="Chromosome"/>
</dbReference>
<dbReference type="Gene3D" id="3.40.50.2300">
    <property type="match status" value="1"/>
</dbReference>
<name>A0A9E6MYQ7_9PROT</name>
<dbReference type="InterPro" id="IPR001789">
    <property type="entry name" value="Sig_transdc_resp-reg_receiver"/>
</dbReference>
<keyword evidence="1" id="KW-0597">Phosphoprotein</keyword>
<dbReference type="Pfam" id="PF00072">
    <property type="entry name" value="Response_reg"/>
    <property type="match status" value="1"/>
</dbReference>
<dbReference type="SMART" id="SM00448">
    <property type="entry name" value="REC"/>
    <property type="match status" value="1"/>
</dbReference>
<evidence type="ECO:0000313" key="4">
    <source>
        <dbReference type="Proteomes" id="UP000683551"/>
    </source>
</evidence>
<reference evidence="3" key="1">
    <citation type="submission" date="2021-02" db="EMBL/GenBank/DDBJ databases">
        <title>Comparative genomics of Ferrovum myxofaciens strains, predominant extremophile bacteria forming large biofilm stalactites in acid mine ecosystems.</title>
        <authorList>
            <person name="Burkartova K."/>
            <person name="Ridl J."/>
            <person name="Pajer P."/>
            <person name="Falteisek L."/>
        </authorList>
    </citation>
    <scope>NUCLEOTIDE SEQUENCE</scope>
    <source>
        <strain evidence="3">MI1III</strain>
    </source>
</reference>
<proteinExistence type="predicted"/>
<organism evidence="3 4">
    <name type="scientific">Ferrovum myxofaciens</name>
    <dbReference type="NCBI Taxonomy" id="416213"/>
    <lineage>
        <taxon>Bacteria</taxon>
        <taxon>Pseudomonadati</taxon>
        <taxon>Pseudomonadota</taxon>
        <taxon>Betaproteobacteria</taxon>
        <taxon>Ferrovales</taxon>
        <taxon>Ferrovaceae</taxon>
        <taxon>Ferrovum</taxon>
    </lineage>
</organism>
<evidence type="ECO:0000256" key="1">
    <source>
        <dbReference type="PROSITE-ProRule" id="PRU00169"/>
    </source>
</evidence>
<sequence>MGRPAEFLLVEDNPGDVRLTKEALAESKLYNNLNVVPDGLEALRFLRQEAPYENAPRPDVILLDLNLPKIDGREVLATIKSTPEFKRIPVVVISSSEAEADILRSYDLHVNCYVTKPVNLDQFIKVVQSIESFWLTIVKLPQILPES</sequence>
<gene>
    <name evidence="3" type="ORF">JZL65_11590</name>
</gene>
<dbReference type="InterPro" id="IPR052893">
    <property type="entry name" value="TCS_response_regulator"/>
</dbReference>
<dbReference type="PANTHER" id="PTHR44520:SF2">
    <property type="entry name" value="RESPONSE REGULATOR RCP1"/>
    <property type="match status" value="1"/>
</dbReference>
<evidence type="ECO:0000259" key="2">
    <source>
        <dbReference type="PROSITE" id="PS50110"/>
    </source>
</evidence>